<dbReference type="OrthoDB" id="9810528at2"/>
<feature type="domain" description="Phospholipase C/D" evidence="1">
    <location>
        <begin position="6"/>
        <end position="138"/>
    </location>
</feature>
<accession>A0A1H0DTB5</accession>
<evidence type="ECO:0000313" key="3">
    <source>
        <dbReference type="Proteomes" id="UP000199334"/>
    </source>
</evidence>
<dbReference type="RefSeq" id="WP_093857336.1">
    <property type="nucleotide sequence ID" value="NZ_BJVZ01000005.1"/>
</dbReference>
<evidence type="ECO:0000313" key="2">
    <source>
        <dbReference type="EMBL" id="SDN73390.1"/>
    </source>
</evidence>
<reference evidence="2 3" key="1">
    <citation type="submission" date="2016-10" db="EMBL/GenBank/DDBJ databases">
        <authorList>
            <person name="de Groot N.N."/>
        </authorList>
    </citation>
    <scope>NUCLEOTIDE SEQUENCE [LARGE SCALE GENOMIC DNA]</scope>
    <source>
        <strain evidence="2 3">CGMCC 1.3442</strain>
    </source>
</reference>
<evidence type="ECO:0000259" key="1">
    <source>
        <dbReference type="Pfam" id="PF00882"/>
    </source>
</evidence>
<dbReference type="AlphaFoldDB" id="A0A1H0DTB5"/>
<protein>
    <submittedName>
        <fullName evidence="2">Zinc dependent phospholipase C</fullName>
    </submittedName>
</protein>
<keyword evidence="3" id="KW-1185">Reference proteome</keyword>
<sequence>MPNVWTHILFCEDVLEYVEIPIDVHEHTNHFNLGAQGPDPLFYHSPWPWTKKSTVNDLGLMMHRRKCGSVLQDMIEHGRLASNETKAYIIGFVTHHVLDRVTHPYIHYKAGYNDYNHQKLETIIDTLMMWNFRNVETWKNPVSERLDVGAYIKPELSSMMEKILQEHFGQVLNFEEGFFQESYQHMKLALRIVFDPNGWKIKLLSKFIPPISHRPITDRTDYLNEKNEYWYHSATKVPYTDSFIDLYKQARDDAVTLVTAILQYWDRSLDEARSEAFELLGDISYDTGRPLNENCENQFAEPIV</sequence>
<dbReference type="Pfam" id="PF00882">
    <property type="entry name" value="Zn_dep_PLPC"/>
    <property type="match status" value="1"/>
</dbReference>
<name>A0A1H0DTB5_9BACI</name>
<organism evidence="2 3">
    <name type="scientific">Tenuibacillus multivorans</name>
    <dbReference type="NCBI Taxonomy" id="237069"/>
    <lineage>
        <taxon>Bacteria</taxon>
        <taxon>Bacillati</taxon>
        <taxon>Bacillota</taxon>
        <taxon>Bacilli</taxon>
        <taxon>Bacillales</taxon>
        <taxon>Bacillaceae</taxon>
        <taxon>Tenuibacillus</taxon>
    </lineage>
</organism>
<dbReference type="EMBL" id="FNIG01000008">
    <property type="protein sequence ID" value="SDN73390.1"/>
    <property type="molecule type" value="Genomic_DNA"/>
</dbReference>
<proteinExistence type="predicted"/>
<dbReference type="Proteomes" id="UP000199334">
    <property type="component" value="Unassembled WGS sequence"/>
</dbReference>
<gene>
    <name evidence="2" type="ORF">SAMN05216498_2936</name>
</gene>
<dbReference type="InterPro" id="IPR029002">
    <property type="entry name" value="PLPC/GPLD1"/>
</dbReference>
<dbReference type="STRING" id="237069.SAMN05216498_2936"/>